<sequence>MDIFSTDQEELLETEWCSQYLEGLNCEDIALVHGSLSPVLPYHTVRSQGVCTCYPAYMLYPPVHLLFQPPIPFCVLSVTFHLLVPLIPLCHTRQFILPVSPTAQLLENHIALIPGCPSLFISMATDDLISAPEL</sequence>
<reference evidence="1" key="2">
    <citation type="submission" date="2011-08" db="EMBL/GenBank/DDBJ databases">
        <title>The genomic sequence of the Chinese hamster ovary CHO-K1 cell line.</title>
        <authorList>
            <person name="Xu X."/>
            <person name="Nagarajan H."/>
            <person name="Lewis N.E."/>
            <person name="Pan S."/>
            <person name="Cai Z."/>
            <person name="Liu X."/>
            <person name="Chen W."/>
            <person name="Xie M."/>
            <person name="Wang W."/>
            <person name="Hammond S."/>
            <person name="Andersen M.R."/>
            <person name="Neff N."/>
            <person name="Passarelli B."/>
            <person name="Koh W."/>
            <person name="Fan C.H."/>
            <person name="Wang J."/>
            <person name="Gui Y."/>
            <person name="Lee K.H."/>
            <person name="Betenbaugh M.J."/>
            <person name="Quake S.R."/>
            <person name="Famili I."/>
            <person name="Palsson B.O."/>
            <person name="Wang J."/>
        </authorList>
    </citation>
    <scope>NUCLEOTIDE SEQUENCE</scope>
</reference>
<dbReference type="Proteomes" id="UP000001075">
    <property type="component" value="Unassembled WGS sequence"/>
</dbReference>
<proteinExistence type="predicted"/>
<evidence type="ECO:0000313" key="1">
    <source>
        <dbReference type="EMBL" id="EGV91580.1"/>
    </source>
</evidence>
<protein>
    <submittedName>
        <fullName evidence="1">Uncharacterized protein</fullName>
    </submittedName>
</protein>
<organism evidence="1 3">
    <name type="scientific">Cricetulus griseus</name>
    <name type="common">Chinese hamster</name>
    <name type="synonym">Cricetulus barabensis griseus</name>
    <dbReference type="NCBI Taxonomy" id="10029"/>
    <lineage>
        <taxon>Eukaryota</taxon>
        <taxon>Metazoa</taxon>
        <taxon>Chordata</taxon>
        <taxon>Craniata</taxon>
        <taxon>Vertebrata</taxon>
        <taxon>Euteleostomi</taxon>
        <taxon>Mammalia</taxon>
        <taxon>Eutheria</taxon>
        <taxon>Euarchontoglires</taxon>
        <taxon>Glires</taxon>
        <taxon>Rodentia</taxon>
        <taxon>Myomorpha</taxon>
        <taxon>Muroidea</taxon>
        <taxon>Cricetidae</taxon>
        <taxon>Cricetinae</taxon>
        <taxon>Cricetulus</taxon>
    </lineage>
</organism>
<reference evidence="4" key="3">
    <citation type="journal article" date="2013" name="Nat. Biotechnol.">
        <title>Chinese hamster genome sequenced from sorted chromosomes.</title>
        <authorList>
            <person name="Brinkrolf K."/>
            <person name="Rupp O."/>
            <person name="Laux H."/>
            <person name="Kollin F."/>
            <person name="Ernst W."/>
            <person name="Linke B."/>
            <person name="Kofler R."/>
            <person name="Romand S."/>
            <person name="Hesse F."/>
            <person name="Budach W.E."/>
            <person name="Galosy S."/>
            <person name="Muller D."/>
            <person name="Noll T."/>
            <person name="Wienberg J."/>
            <person name="Jostock T."/>
            <person name="Leonard M."/>
            <person name="Grillari J."/>
            <person name="Tauch A."/>
            <person name="Goesmann A."/>
            <person name="Helk B."/>
            <person name="Mott J.E."/>
            <person name="Puhler A."/>
            <person name="Borth N."/>
        </authorList>
    </citation>
    <scope>NUCLEOTIDE SEQUENCE [LARGE SCALE GENOMIC DNA]</scope>
    <source>
        <strain evidence="4">17A/GY</strain>
    </source>
</reference>
<reference evidence="3" key="1">
    <citation type="journal article" date="2011" name="Nat. Biotechnol.">
        <title>The genomic sequence of the Chinese hamster ovary (CHO)-K1 cell line.</title>
        <authorList>
            <person name="Xu X."/>
            <person name="Nagarajan H."/>
            <person name="Lewis N.E."/>
            <person name="Pan S."/>
            <person name="Cai Z."/>
            <person name="Liu X."/>
            <person name="Chen W."/>
            <person name="Xie M."/>
            <person name="Wang W."/>
            <person name="Hammond S."/>
            <person name="Andersen M.R."/>
            <person name="Neff N."/>
            <person name="Passarelli B."/>
            <person name="Koh W."/>
            <person name="Fan H.C."/>
            <person name="Wang J."/>
            <person name="Gui Y."/>
            <person name="Lee K.H."/>
            <person name="Betenbaugh M.J."/>
            <person name="Quake S.R."/>
            <person name="Famili I."/>
            <person name="Palsson B.O."/>
            <person name="Wang J."/>
        </authorList>
    </citation>
    <scope>NUCLEOTIDE SEQUENCE [LARGE SCALE GENOMIC DNA]</scope>
    <source>
        <strain evidence="3">CHO K1 cell line</strain>
    </source>
</reference>
<name>G3INX7_CRIGR</name>
<reference evidence="2" key="4">
    <citation type="submission" date="2013-03" db="EMBL/GenBank/DDBJ databases">
        <title>Chinese hamster genome sequenced from sorted chromosomes.</title>
        <authorList>
            <person name="Brinkrolf K."/>
            <person name="Rupp O."/>
            <person name="Laux H."/>
            <person name="Kollin F."/>
            <person name="Ernst W."/>
            <person name="Linke B."/>
            <person name="Kofler R."/>
            <person name="Romand S."/>
            <person name="Hesse F."/>
            <person name="Budach W.E."/>
            <person name="Galosy S."/>
            <person name="Muller D."/>
            <person name="Noll T."/>
            <person name="Wienberg J."/>
            <person name="Jostock T."/>
            <person name="Leonard M."/>
            <person name="Grillari J."/>
            <person name="Tauch A."/>
            <person name="Goesmann A."/>
            <person name="Helk B."/>
            <person name="Mott J.E."/>
            <person name="Puehler A."/>
            <person name="Borth N."/>
        </authorList>
    </citation>
    <scope>NUCLEOTIDE SEQUENCE</scope>
    <source>
        <strain evidence="2">17A/GY</strain>
    </source>
</reference>
<dbReference type="EMBL" id="JH007803">
    <property type="protein sequence ID" value="EGV91580.1"/>
    <property type="molecule type" value="Genomic_DNA"/>
</dbReference>
<evidence type="ECO:0000313" key="3">
    <source>
        <dbReference type="Proteomes" id="UP000001075"/>
    </source>
</evidence>
<gene>
    <name evidence="2" type="ORF">H671_4g11419</name>
    <name evidence="1" type="ORF">I79_025673</name>
</gene>
<dbReference type="Proteomes" id="UP000030759">
    <property type="component" value="Unassembled WGS sequence"/>
</dbReference>
<dbReference type="GlyGen" id="G3INX7">
    <property type="glycosylation" value="1 site"/>
</dbReference>
<dbReference type="EMBL" id="KE673705">
    <property type="protein sequence ID" value="ERE76978.1"/>
    <property type="molecule type" value="Genomic_DNA"/>
</dbReference>
<accession>G3INX7</accession>
<evidence type="ECO:0000313" key="2">
    <source>
        <dbReference type="EMBL" id="ERE76978.1"/>
    </source>
</evidence>
<evidence type="ECO:0000313" key="4">
    <source>
        <dbReference type="Proteomes" id="UP000030759"/>
    </source>
</evidence>
<dbReference type="AlphaFoldDB" id="G3INX7"/>